<dbReference type="PANTHER" id="PTHR30336">
    <property type="entry name" value="INNER MEMBRANE PROTEIN, PROBABLE PERMEASE"/>
    <property type="match status" value="1"/>
</dbReference>
<dbReference type="InterPro" id="IPR014729">
    <property type="entry name" value="Rossmann-like_a/b/a_fold"/>
</dbReference>
<organism evidence="2 3">
    <name type="scientific">Butyrivibrio fibrisolvens</name>
    <dbReference type="NCBI Taxonomy" id="831"/>
    <lineage>
        <taxon>Bacteria</taxon>
        <taxon>Bacillati</taxon>
        <taxon>Bacillota</taxon>
        <taxon>Clostridia</taxon>
        <taxon>Lachnospirales</taxon>
        <taxon>Lachnospiraceae</taxon>
        <taxon>Butyrivibrio</taxon>
    </lineage>
</organism>
<accession>A0A1H9WS02</accession>
<gene>
    <name evidence="2" type="ORF">SAMN04487884_13349</name>
</gene>
<evidence type="ECO:0000313" key="2">
    <source>
        <dbReference type="EMBL" id="SES36706.1"/>
    </source>
</evidence>
<evidence type="ECO:0000259" key="1">
    <source>
        <dbReference type="Pfam" id="PF02698"/>
    </source>
</evidence>
<protein>
    <submittedName>
        <fullName evidence="2">DUF218 domain-containing protein</fullName>
    </submittedName>
</protein>
<dbReference type="Pfam" id="PF02698">
    <property type="entry name" value="DUF218"/>
    <property type="match status" value="1"/>
</dbReference>
<dbReference type="OrthoDB" id="9782395at2"/>
<dbReference type="InterPro" id="IPR051599">
    <property type="entry name" value="Cell_Envelope_Assoc"/>
</dbReference>
<dbReference type="GO" id="GO:0005886">
    <property type="term" value="C:plasma membrane"/>
    <property type="evidence" value="ECO:0007669"/>
    <property type="project" value="TreeGrafter"/>
</dbReference>
<dbReference type="InterPro" id="IPR003848">
    <property type="entry name" value="DUF218"/>
</dbReference>
<name>A0A1H9WS02_BUTFI</name>
<dbReference type="PANTHER" id="PTHR30336:SF20">
    <property type="entry name" value="DUF218 DOMAIN-CONTAINING PROTEIN"/>
    <property type="match status" value="1"/>
</dbReference>
<dbReference type="Proteomes" id="UP000182584">
    <property type="component" value="Unassembled WGS sequence"/>
</dbReference>
<dbReference type="RefSeq" id="WP_074758554.1">
    <property type="nucleotide sequence ID" value="NZ_FOGJ01000033.1"/>
</dbReference>
<evidence type="ECO:0000313" key="3">
    <source>
        <dbReference type="Proteomes" id="UP000182584"/>
    </source>
</evidence>
<feature type="domain" description="DUF218" evidence="1">
    <location>
        <begin position="32"/>
        <end position="174"/>
    </location>
</feature>
<sequence>MHISELTFDNLTDEIIDRVLFEGIEDTGENADCIIVLGSIKASLYRVPIAVKAYNDMHASKILLSGGIVNGVDKGHADDMRDKAIALGVKAEDIIIENKSQNTVENMLCSMLELQRAFWLNRIEKVLLVTTTYHMRRSLAIAKYLFPDHIRVIPCPADDNNTRRGNWMESEEGRKRATSEVIKIINCVNNGLFPDFEI</sequence>
<dbReference type="Gene3D" id="3.40.50.620">
    <property type="entry name" value="HUPs"/>
    <property type="match status" value="1"/>
</dbReference>
<dbReference type="CDD" id="cd06259">
    <property type="entry name" value="YdcF-like"/>
    <property type="match status" value="1"/>
</dbReference>
<reference evidence="2 3" key="1">
    <citation type="submission" date="2016-10" db="EMBL/GenBank/DDBJ databases">
        <authorList>
            <person name="de Groot N.N."/>
        </authorList>
    </citation>
    <scope>NUCLEOTIDE SEQUENCE [LARGE SCALE GENOMIC DNA]</scope>
    <source>
        <strain evidence="2 3">AR40</strain>
    </source>
</reference>
<dbReference type="EMBL" id="FOGJ01000033">
    <property type="protein sequence ID" value="SES36706.1"/>
    <property type="molecule type" value="Genomic_DNA"/>
</dbReference>
<proteinExistence type="predicted"/>
<dbReference type="AlphaFoldDB" id="A0A1H9WS02"/>